<feature type="DNA-binding region" description="H-T-H motif" evidence="5">
    <location>
        <begin position="31"/>
        <end position="50"/>
    </location>
</feature>
<dbReference type="SUPFAM" id="SSF48498">
    <property type="entry name" value="Tetracyclin repressor-like, C-terminal domain"/>
    <property type="match status" value="1"/>
</dbReference>
<comment type="caution">
    <text evidence="7">The sequence shown here is derived from an EMBL/GenBank/DDBJ whole genome shotgun (WGS) entry which is preliminary data.</text>
</comment>
<dbReference type="Gene3D" id="1.10.357.10">
    <property type="entry name" value="Tetracycline Repressor, domain 2"/>
    <property type="match status" value="1"/>
</dbReference>
<dbReference type="InterPro" id="IPR050109">
    <property type="entry name" value="HTH-type_TetR-like_transc_reg"/>
</dbReference>
<organism evidence="7 8">
    <name type="scientific">Cohnella rhizosphaerae</name>
    <dbReference type="NCBI Taxonomy" id="1457232"/>
    <lineage>
        <taxon>Bacteria</taxon>
        <taxon>Bacillati</taxon>
        <taxon>Bacillota</taxon>
        <taxon>Bacilli</taxon>
        <taxon>Bacillales</taxon>
        <taxon>Paenibacillaceae</taxon>
        <taxon>Cohnella</taxon>
    </lineage>
</organism>
<dbReference type="EMBL" id="JAPDIA010000003">
    <property type="protein sequence ID" value="MDG0809530.1"/>
    <property type="molecule type" value="Genomic_DNA"/>
</dbReference>
<dbReference type="Pfam" id="PF13977">
    <property type="entry name" value="TetR_C_6"/>
    <property type="match status" value="1"/>
</dbReference>
<evidence type="ECO:0000313" key="8">
    <source>
        <dbReference type="Proteomes" id="UP001153404"/>
    </source>
</evidence>
<dbReference type="InterPro" id="IPR036271">
    <property type="entry name" value="Tet_transcr_reg_TetR-rel_C_sf"/>
</dbReference>
<dbReference type="InterPro" id="IPR023772">
    <property type="entry name" value="DNA-bd_HTH_TetR-type_CS"/>
</dbReference>
<dbReference type="InterPro" id="IPR001647">
    <property type="entry name" value="HTH_TetR"/>
</dbReference>
<evidence type="ECO:0000256" key="5">
    <source>
        <dbReference type="PROSITE-ProRule" id="PRU00335"/>
    </source>
</evidence>
<protein>
    <submittedName>
        <fullName evidence="7">TetR family transcriptional regulator C-terminal domain-containing protein</fullName>
    </submittedName>
</protein>
<evidence type="ECO:0000256" key="4">
    <source>
        <dbReference type="ARBA" id="ARBA00023163"/>
    </source>
</evidence>
<dbReference type="PANTHER" id="PTHR30055:SF226">
    <property type="entry name" value="HTH-TYPE TRANSCRIPTIONAL REGULATOR PKSA"/>
    <property type="match status" value="1"/>
</dbReference>
<dbReference type="InterPro" id="IPR009057">
    <property type="entry name" value="Homeodomain-like_sf"/>
</dbReference>
<accession>A0A9X4QSF4</accession>
<dbReference type="SUPFAM" id="SSF46689">
    <property type="entry name" value="Homeodomain-like"/>
    <property type="match status" value="1"/>
</dbReference>
<dbReference type="Pfam" id="PF00440">
    <property type="entry name" value="TetR_N"/>
    <property type="match status" value="1"/>
</dbReference>
<dbReference type="PROSITE" id="PS50977">
    <property type="entry name" value="HTH_TETR_2"/>
    <property type="match status" value="1"/>
</dbReference>
<dbReference type="PANTHER" id="PTHR30055">
    <property type="entry name" value="HTH-TYPE TRANSCRIPTIONAL REGULATOR RUTR"/>
    <property type="match status" value="1"/>
</dbReference>
<keyword evidence="8" id="KW-1185">Reference proteome</keyword>
<evidence type="ECO:0000256" key="2">
    <source>
        <dbReference type="ARBA" id="ARBA00023015"/>
    </source>
</evidence>
<dbReference type="Proteomes" id="UP001153404">
    <property type="component" value="Unassembled WGS sequence"/>
</dbReference>
<feature type="domain" description="HTH tetR-type" evidence="6">
    <location>
        <begin position="8"/>
        <end position="68"/>
    </location>
</feature>
<dbReference type="GO" id="GO:0000976">
    <property type="term" value="F:transcription cis-regulatory region binding"/>
    <property type="evidence" value="ECO:0007669"/>
    <property type="project" value="TreeGrafter"/>
</dbReference>
<dbReference type="GO" id="GO:0003700">
    <property type="term" value="F:DNA-binding transcription factor activity"/>
    <property type="evidence" value="ECO:0007669"/>
    <property type="project" value="TreeGrafter"/>
</dbReference>
<keyword evidence="2" id="KW-0805">Transcription regulation</keyword>
<proteinExistence type="predicted"/>
<evidence type="ECO:0000256" key="3">
    <source>
        <dbReference type="ARBA" id="ARBA00023125"/>
    </source>
</evidence>
<keyword evidence="1" id="KW-0678">Repressor</keyword>
<name>A0A9X4QSF4_9BACL</name>
<keyword evidence="4" id="KW-0804">Transcription</keyword>
<evidence type="ECO:0000256" key="1">
    <source>
        <dbReference type="ARBA" id="ARBA00022491"/>
    </source>
</evidence>
<dbReference type="RefSeq" id="WP_277530883.1">
    <property type="nucleotide sequence ID" value="NZ_JAPDIA010000003.1"/>
</dbReference>
<gene>
    <name evidence="7" type="ORF">OMP40_09345</name>
</gene>
<keyword evidence="3 5" id="KW-0238">DNA-binding</keyword>
<dbReference type="PROSITE" id="PS01081">
    <property type="entry name" value="HTH_TETR_1"/>
    <property type="match status" value="1"/>
</dbReference>
<dbReference type="InterPro" id="IPR039538">
    <property type="entry name" value="BetI_C"/>
</dbReference>
<reference evidence="7" key="1">
    <citation type="submission" date="2022-10" db="EMBL/GenBank/DDBJ databases">
        <title>Comparative genomic analysis of Cohnella hashimotonis sp. nov., isolated from the International Space Station.</title>
        <authorList>
            <person name="Simpson A."/>
            <person name="Venkateswaran K."/>
        </authorList>
    </citation>
    <scope>NUCLEOTIDE SEQUENCE</scope>
    <source>
        <strain evidence="7">DSM 28161</strain>
    </source>
</reference>
<dbReference type="AlphaFoldDB" id="A0A9X4QSF4"/>
<sequence length="200" mass="22326">MPKIVDHEKRKQHIAEAVWRLVRREGIDGASVRRVAEEAGLTLGALRHYFDAQHDLLAYAMRLLIERVGARIERLPLSGELRADIETIVAQLVPLDEERLAEAEVWLAFAGKAVPDPAIRALSEEAHKALYEGFKRMIVALCERGLARPGLDPELEARLLHALVDGLVVHHTIYAEHLAPRRADADRIRASGRAVQGRIA</sequence>
<evidence type="ECO:0000259" key="6">
    <source>
        <dbReference type="PROSITE" id="PS50977"/>
    </source>
</evidence>
<evidence type="ECO:0000313" key="7">
    <source>
        <dbReference type="EMBL" id="MDG0809530.1"/>
    </source>
</evidence>